<keyword evidence="3" id="KW-1185">Reference proteome</keyword>
<dbReference type="Proteomes" id="UP000032141">
    <property type="component" value="Chromosome C3"/>
</dbReference>
<dbReference type="AlphaFoldDB" id="A0A0D3BE97"/>
<feature type="compositionally biased region" description="Basic and acidic residues" evidence="1">
    <location>
        <begin position="30"/>
        <end position="40"/>
    </location>
</feature>
<feature type="region of interest" description="Disordered" evidence="1">
    <location>
        <begin position="15"/>
        <end position="56"/>
    </location>
</feature>
<reference evidence="2 3" key="1">
    <citation type="journal article" date="2014" name="Genome Biol.">
        <title>Transcriptome and methylome profiling reveals relics of genome dominance in the mesopolyploid Brassica oleracea.</title>
        <authorList>
            <person name="Parkin I.A."/>
            <person name="Koh C."/>
            <person name="Tang H."/>
            <person name="Robinson S.J."/>
            <person name="Kagale S."/>
            <person name="Clarke W.E."/>
            <person name="Town C.D."/>
            <person name="Nixon J."/>
            <person name="Krishnakumar V."/>
            <person name="Bidwell S.L."/>
            <person name="Denoeud F."/>
            <person name="Belcram H."/>
            <person name="Links M.G."/>
            <person name="Just J."/>
            <person name="Clarke C."/>
            <person name="Bender T."/>
            <person name="Huebert T."/>
            <person name="Mason A.S."/>
            <person name="Pires J.C."/>
            <person name="Barker G."/>
            <person name="Moore J."/>
            <person name="Walley P.G."/>
            <person name="Manoli S."/>
            <person name="Batley J."/>
            <person name="Edwards D."/>
            <person name="Nelson M.N."/>
            <person name="Wang X."/>
            <person name="Paterson A.H."/>
            <person name="King G."/>
            <person name="Bancroft I."/>
            <person name="Chalhoub B."/>
            <person name="Sharpe A.G."/>
        </authorList>
    </citation>
    <scope>NUCLEOTIDE SEQUENCE</scope>
    <source>
        <strain evidence="2 3">cv. TO1000</strain>
    </source>
</reference>
<proteinExistence type="predicted"/>
<dbReference type="HOGENOM" id="CLU_3017020_0_0_1"/>
<sequence>MKAKTKIECSLTCTKEKAEHVQTTKRPSKHRDGQIPDRSPRRQTPTDPTEVAKTAP</sequence>
<organism evidence="2 3">
    <name type="scientific">Brassica oleracea var. oleracea</name>
    <dbReference type="NCBI Taxonomy" id="109376"/>
    <lineage>
        <taxon>Eukaryota</taxon>
        <taxon>Viridiplantae</taxon>
        <taxon>Streptophyta</taxon>
        <taxon>Embryophyta</taxon>
        <taxon>Tracheophyta</taxon>
        <taxon>Spermatophyta</taxon>
        <taxon>Magnoliopsida</taxon>
        <taxon>eudicotyledons</taxon>
        <taxon>Gunneridae</taxon>
        <taxon>Pentapetalae</taxon>
        <taxon>rosids</taxon>
        <taxon>malvids</taxon>
        <taxon>Brassicales</taxon>
        <taxon>Brassicaceae</taxon>
        <taxon>Brassiceae</taxon>
        <taxon>Brassica</taxon>
    </lineage>
</organism>
<dbReference type="EnsemblPlants" id="Bo3g093420.1">
    <property type="protein sequence ID" value="Bo3g093420.1"/>
    <property type="gene ID" value="Bo3g093420"/>
</dbReference>
<evidence type="ECO:0000256" key="1">
    <source>
        <dbReference type="SAM" id="MobiDB-lite"/>
    </source>
</evidence>
<dbReference type="Gramene" id="Bo3g093420.1">
    <property type="protein sequence ID" value="Bo3g093420.1"/>
    <property type="gene ID" value="Bo3g093420"/>
</dbReference>
<protein>
    <submittedName>
        <fullName evidence="2">Uncharacterized protein</fullName>
    </submittedName>
</protein>
<name>A0A0D3BE97_BRAOL</name>
<evidence type="ECO:0000313" key="3">
    <source>
        <dbReference type="Proteomes" id="UP000032141"/>
    </source>
</evidence>
<reference evidence="2" key="2">
    <citation type="submission" date="2015-03" db="UniProtKB">
        <authorList>
            <consortium name="EnsemblPlants"/>
        </authorList>
    </citation>
    <scope>IDENTIFICATION</scope>
</reference>
<accession>A0A0D3BE97</accession>
<evidence type="ECO:0000313" key="2">
    <source>
        <dbReference type="EnsemblPlants" id="Bo3g093420.1"/>
    </source>
</evidence>